<proteinExistence type="predicted"/>
<accession>A0A250XRI2</accession>
<keyword evidence="1" id="KW-1133">Transmembrane helix</keyword>
<name>A0A250XRI2_9CHLO</name>
<keyword evidence="3" id="KW-1185">Reference proteome</keyword>
<evidence type="ECO:0000313" key="2">
    <source>
        <dbReference type="EMBL" id="GAX85656.1"/>
    </source>
</evidence>
<keyword evidence="1" id="KW-0472">Membrane</keyword>
<dbReference type="AlphaFoldDB" id="A0A250XRI2"/>
<dbReference type="Proteomes" id="UP000232323">
    <property type="component" value="Unassembled WGS sequence"/>
</dbReference>
<evidence type="ECO:0000256" key="1">
    <source>
        <dbReference type="SAM" id="Phobius"/>
    </source>
</evidence>
<feature type="transmembrane region" description="Helical" evidence="1">
    <location>
        <begin position="115"/>
        <end position="137"/>
    </location>
</feature>
<keyword evidence="1" id="KW-0812">Transmembrane</keyword>
<organism evidence="2 3">
    <name type="scientific">Chlamydomonas eustigma</name>
    <dbReference type="NCBI Taxonomy" id="1157962"/>
    <lineage>
        <taxon>Eukaryota</taxon>
        <taxon>Viridiplantae</taxon>
        <taxon>Chlorophyta</taxon>
        <taxon>core chlorophytes</taxon>
        <taxon>Chlorophyceae</taxon>
        <taxon>CS clade</taxon>
        <taxon>Chlamydomonadales</taxon>
        <taxon>Chlamydomonadaceae</taxon>
        <taxon>Chlamydomonas</taxon>
    </lineage>
</organism>
<feature type="transmembrane region" description="Helical" evidence="1">
    <location>
        <begin position="52"/>
        <end position="72"/>
    </location>
</feature>
<evidence type="ECO:0008006" key="4">
    <source>
        <dbReference type="Google" id="ProtNLM"/>
    </source>
</evidence>
<feature type="transmembrane region" description="Helical" evidence="1">
    <location>
        <begin position="149"/>
        <end position="174"/>
    </location>
</feature>
<sequence>MNITEIQVIVEDTIAIVYLSQDEQQIVYHVYQHGYVGSQGAHFSVNNFPVTFYARPILLFLQWGFWIIYIAGAAKVQQTCNSTGNSSYLIPFGDLTGFPAIGAWSLQDCTQYYSLLWWSVFLQFICVVGSTILWIAMFWDVTSFSKTIMYFHIMSSVLMFNIAYIFTSAVYVIFKNYPYSYTEPSGIFKTGSYSSDYKNACYLISAGSIGNLICNFIYISWLSWEPNPNPELPPVDVAAEAK</sequence>
<gene>
    <name evidence="2" type="ORF">CEUSTIGMA_g13071.t1</name>
</gene>
<evidence type="ECO:0000313" key="3">
    <source>
        <dbReference type="Proteomes" id="UP000232323"/>
    </source>
</evidence>
<dbReference type="EMBL" id="BEGY01000183">
    <property type="protein sequence ID" value="GAX85656.1"/>
    <property type="molecule type" value="Genomic_DNA"/>
</dbReference>
<feature type="transmembrane region" description="Helical" evidence="1">
    <location>
        <begin position="200"/>
        <end position="224"/>
    </location>
</feature>
<reference evidence="2 3" key="1">
    <citation type="submission" date="2017-08" db="EMBL/GenBank/DDBJ databases">
        <title>Acidophilic green algal genome provides insights into adaptation to an acidic environment.</title>
        <authorList>
            <person name="Hirooka S."/>
            <person name="Hirose Y."/>
            <person name="Kanesaki Y."/>
            <person name="Higuchi S."/>
            <person name="Fujiwara T."/>
            <person name="Onuma R."/>
            <person name="Era A."/>
            <person name="Ohbayashi R."/>
            <person name="Uzuka A."/>
            <person name="Nozaki H."/>
            <person name="Yoshikawa H."/>
            <person name="Miyagishima S.Y."/>
        </authorList>
    </citation>
    <scope>NUCLEOTIDE SEQUENCE [LARGE SCALE GENOMIC DNA]</scope>
    <source>
        <strain evidence="2 3">NIES-2499</strain>
    </source>
</reference>
<comment type="caution">
    <text evidence="2">The sequence shown here is derived from an EMBL/GenBank/DDBJ whole genome shotgun (WGS) entry which is preliminary data.</text>
</comment>
<protein>
    <recommendedName>
        <fullName evidence="4">MARVEL domain-containing protein</fullName>
    </recommendedName>
</protein>